<gene>
    <name evidence="3" type="ORF">XaplCFBP3122_12190</name>
</gene>
<dbReference type="InterPro" id="IPR024572">
    <property type="entry name" value="RcnB"/>
</dbReference>
<dbReference type="EMBL" id="MIGV01000013">
    <property type="protein sequence ID" value="PPT75741.1"/>
    <property type="molecule type" value="Genomic_DNA"/>
</dbReference>
<comment type="caution">
    <text evidence="3">The sequence shown here is derived from an EMBL/GenBank/DDBJ whole genome shotgun (WGS) entry which is preliminary data.</text>
</comment>
<dbReference type="RefSeq" id="WP_104598282.1">
    <property type="nucleotide sequence ID" value="NZ_MIGV01000013.1"/>
</dbReference>
<reference evidence="3 4" key="1">
    <citation type="submission" date="2016-08" db="EMBL/GenBank/DDBJ databases">
        <title>Evolution of the type three secretion system and type three effector repertoires in Xanthomonas.</title>
        <authorList>
            <person name="Merda D."/>
            <person name="Briand M."/>
            <person name="Bosis E."/>
            <person name="Rousseau C."/>
            <person name="Portier P."/>
            <person name="Jacques M.-A."/>
            <person name="Fischer-Le Saux M."/>
        </authorList>
    </citation>
    <scope>NUCLEOTIDE SEQUENCE [LARGE SCALE GENOMIC DNA]</scope>
    <source>
        <strain evidence="3 4">CFBP 3122</strain>
    </source>
</reference>
<sequence length="172" mass="20888">MNRKRIVTVVLSSILALGFAAPAAFAGDWDRDDRRGHDRDHRDHRDHHNNWRNDRHDDRRDWRDDRRADRHDWHQDRRYYGNGYREGYRDGRYRDRDYDRRGYTYVPAPAYYGRPAYVRGHRYQGPVYVVNDYDRYNLRYPPRGYRWQRDNTGNFLLVAIATGVIADLVLNN</sequence>
<dbReference type="Gene3D" id="3.10.450.160">
    <property type="entry name" value="inner membrane protein cigr"/>
    <property type="match status" value="1"/>
</dbReference>
<evidence type="ECO:0000313" key="3">
    <source>
        <dbReference type="EMBL" id="PPT75741.1"/>
    </source>
</evidence>
<dbReference type="Proteomes" id="UP000238270">
    <property type="component" value="Unassembled WGS sequence"/>
</dbReference>
<feature type="signal peptide" evidence="2">
    <location>
        <begin position="1"/>
        <end position="26"/>
    </location>
</feature>
<protein>
    <recommendedName>
        <fullName evidence="5">RcnB family protein</fullName>
    </recommendedName>
</protein>
<proteinExistence type="predicted"/>
<feature type="chain" id="PRO_5015752684" description="RcnB family protein" evidence="2">
    <location>
        <begin position="27"/>
        <end position="172"/>
    </location>
</feature>
<evidence type="ECO:0008006" key="5">
    <source>
        <dbReference type="Google" id="ProtNLM"/>
    </source>
</evidence>
<dbReference type="Pfam" id="PF11776">
    <property type="entry name" value="RcnB"/>
    <property type="match status" value="1"/>
</dbReference>
<evidence type="ECO:0000256" key="1">
    <source>
        <dbReference type="SAM" id="MobiDB-lite"/>
    </source>
</evidence>
<evidence type="ECO:0000256" key="2">
    <source>
        <dbReference type="SAM" id="SignalP"/>
    </source>
</evidence>
<feature type="region of interest" description="Disordered" evidence="1">
    <location>
        <begin position="32"/>
        <end position="59"/>
    </location>
</feature>
<name>A0A2S6Z468_9XANT</name>
<accession>A0A2S6Z468</accession>
<organism evidence="3 4">
    <name type="scientific">Xanthomonas arboricola pv. populi</name>
    <dbReference type="NCBI Taxonomy" id="487823"/>
    <lineage>
        <taxon>Bacteria</taxon>
        <taxon>Pseudomonadati</taxon>
        <taxon>Pseudomonadota</taxon>
        <taxon>Gammaproteobacteria</taxon>
        <taxon>Lysobacterales</taxon>
        <taxon>Lysobacteraceae</taxon>
        <taxon>Xanthomonas</taxon>
    </lineage>
</organism>
<evidence type="ECO:0000313" key="4">
    <source>
        <dbReference type="Proteomes" id="UP000238270"/>
    </source>
</evidence>
<dbReference type="AlphaFoldDB" id="A0A2S6Z468"/>
<keyword evidence="2" id="KW-0732">Signal</keyword>